<dbReference type="EMBL" id="GEDG01016446">
    <property type="protein sequence ID" value="JAP22552.1"/>
    <property type="molecule type" value="Transcribed_RNA"/>
</dbReference>
<dbReference type="AlphaFoldDB" id="A0A0V0HQX5"/>
<sequence>MVHRRFMLQGFGWMRKYLCQSCAFVCLKIRGTNDSDGNKTELVVLPHCDFFSLVMDVSTGFYHYICLQETTCTALHEARGFTNMFVFKIAIPIQESFTDACRYFFIFRGKYKDVRAAIS</sequence>
<name>A0A0V0HQX5_SOLCH</name>
<accession>A0A0V0HQX5</accession>
<proteinExistence type="predicted"/>
<protein>
    <submittedName>
        <fullName evidence="1">Putative ovule protein</fullName>
    </submittedName>
</protein>
<organism evidence="1">
    <name type="scientific">Solanum chacoense</name>
    <name type="common">Chaco potato</name>
    <dbReference type="NCBI Taxonomy" id="4108"/>
    <lineage>
        <taxon>Eukaryota</taxon>
        <taxon>Viridiplantae</taxon>
        <taxon>Streptophyta</taxon>
        <taxon>Embryophyta</taxon>
        <taxon>Tracheophyta</taxon>
        <taxon>Spermatophyta</taxon>
        <taxon>Magnoliopsida</taxon>
        <taxon>eudicotyledons</taxon>
        <taxon>Gunneridae</taxon>
        <taxon>Pentapetalae</taxon>
        <taxon>asterids</taxon>
        <taxon>lamiids</taxon>
        <taxon>Solanales</taxon>
        <taxon>Solanaceae</taxon>
        <taxon>Solanoideae</taxon>
        <taxon>Solaneae</taxon>
        <taxon>Solanum</taxon>
    </lineage>
</organism>
<reference evidence="1" key="1">
    <citation type="submission" date="2015-12" db="EMBL/GenBank/DDBJ databases">
        <title>Gene expression during late stages of embryo sac development: a critical building block for successful pollen-pistil interactions.</title>
        <authorList>
            <person name="Liu Y."/>
            <person name="Joly V."/>
            <person name="Sabar M."/>
            <person name="Matton D.P."/>
        </authorList>
    </citation>
    <scope>NUCLEOTIDE SEQUENCE</scope>
</reference>
<evidence type="ECO:0000313" key="1">
    <source>
        <dbReference type="EMBL" id="JAP22552.1"/>
    </source>
</evidence>